<feature type="non-terminal residue" evidence="2">
    <location>
        <position position="1"/>
    </location>
</feature>
<dbReference type="PROSITE" id="PS00867">
    <property type="entry name" value="CPSASE_2"/>
    <property type="match status" value="1"/>
</dbReference>
<reference evidence="2 3" key="1">
    <citation type="journal article" date="2018" name="Nat. Biotechnol.">
        <title>A standardized bacterial taxonomy based on genome phylogeny substantially revises the tree of life.</title>
        <authorList>
            <person name="Parks D.H."/>
            <person name="Chuvochina M."/>
            <person name="Waite D.W."/>
            <person name="Rinke C."/>
            <person name="Skarshewski A."/>
            <person name="Chaumeil P.A."/>
            <person name="Hugenholtz P."/>
        </authorList>
    </citation>
    <scope>NUCLEOTIDE SEQUENCE [LARGE SCALE GENOMIC DNA]</scope>
    <source>
        <strain evidence="2">UBA9958</strain>
    </source>
</reference>
<proteinExistence type="predicted"/>
<sequence length="360" mass="39356">LTVRCDELGFIADDLLQTLHRLDKEGMELRQFIGLAYGSGFEAQPHLLQKIAELIPVIGNTSVSLAAVKNASIFFATMQKLNIKHPRTFDQLPANVDLSLYVQKFSGGCGGVHIKPAQSIQNHLSENHYFQNVMEGLPVSLLFITNGNEVEVVGFNEQWLSVNAQTPFRYGGAVSHADLSVSVKQQLLSAAQQLTVAFGLVGLNSLDAIVQSASQKVKSAEEKCPEVQSAEHVYVLEVNPRLSATVDLYANEEKALFYRHVEACLSKQLIGAIGYKSQEIVSSISKAHAVVYADIDVTLMLGIDWPSWVTDTPIQLDRPLKIMAGAPICSVIAYADSADAAKKEVLTRVQQIKNLLQSSH</sequence>
<comment type="caution">
    <text evidence="2">The sequence shown here is derived from an EMBL/GenBank/DDBJ whole genome shotgun (WGS) entry which is preliminary data.</text>
</comment>
<dbReference type="SUPFAM" id="SSF56059">
    <property type="entry name" value="Glutathione synthetase ATP-binding domain-like"/>
    <property type="match status" value="1"/>
</dbReference>
<dbReference type="InterPro" id="IPR005479">
    <property type="entry name" value="CPAse_ATP-bd"/>
</dbReference>
<feature type="domain" description="Carbamoyl phosphate synthase ATP-binding" evidence="1">
    <location>
        <begin position="235"/>
        <end position="242"/>
    </location>
</feature>
<dbReference type="GO" id="GO:0005524">
    <property type="term" value="F:ATP binding"/>
    <property type="evidence" value="ECO:0007669"/>
    <property type="project" value="InterPro"/>
</dbReference>
<dbReference type="AlphaFoldDB" id="A0A351R989"/>
<gene>
    <name evidence="2" type="ORF">DCW48_02810</name>
</gene>
<name>A0A351R989_9PROT</name>
<dbReference type="Proteomes" id="UP000264313">
    <property type="component" value="Unassembled WGS sequence"/>
</dbReference>
<dbReference type="EMBL" id="DNAA01000065">
    <property type="protein sequence ID" value="HBA08610.1"/>
    <property type="molecule type" value="Genomic_DNA"/>
</dbReference>
<dbReference type="GO" id="GO:0046872">
    <property type="term" value="F:metal ion binding"/>
    <property type="evidence" value="ECO:0007669"/>
    <property type="project" value="InterPro"/>
</dbReference>
<accession>A0A351R989</accession>
<evidence type="ECO:0000313" key="3">
    <source>
        <dbReference type="Proteomes" id="UP000264313"/>
    </source>
</evidence>
<dbReference type="InterPro" id="IPR003806">
    <property type="entry name" value="ATP-grasp_PylC-type"/>
</dbReference>
<evidence type="ECO:0000313" key="2">
    <source>
        <dbReference type="EMBL" id="HBA08610.1"/>
    </source>
</evidence>
<dbReference type="STRING" id="1132855.GCA_000384255_01243"/>
<protein>
    <recommendedName>
        <fullName evidence="1">Carbamoyl phosphate synthase ATP-binding domain-containing protein</fullName>
    </recommendedName>
</protein>
<dbReference type="Pfam" id="PF02655">
    <property type="entry name" value="ATP-grasp_3"/>
    <property type="match status" value="1"/>
</dbReference>
<evidence type="ECO:0000259" key="1">
    <source>
        <dbReference type="PROSITE" id="PS00867"/>
    </source>
</evidence>
<organism evidence="2 3">
    <name type="scientific">Methylotenera mobilis</name>
    <dbReference type="NCBI Taxonomy" id="359408"/>
    <lineage>
        <taxon>Bacteria</taxon>
        <taxon>Pseudomonadati</taxon>
        <taxon>Pseudomonadota</taxon>
        <taxon>Betaproteobacteria</taxon>
        <taxon>Nitrosomonadales</taxon>
        <taxon>Methylophilaceae</taxon>
        <taxon>Methylotenera</taxon>
    </lineage>
</organism>
<dbReference type="Gene3D" id="3.30.470.20">
    <property type="entry name" value="ATP-grasp fold, B domain"/>
    <property type="match status" value="1"/>
</dbReference>